<dbReference type="Pfam" id="PF25130">
    <property type="entry name" value="DUF7820"/>
    <property type="match status" value="1"/>
</dbReference>
<reference evidence="4 5" key="1">
    <citation type="journal article" date="2013" name="Chin. Sci. Bull.">
        <title>Genome survey uncovers the secrets of sex and lifestyle in caterpillar fungus.</title>
        <authorList>
            <person name="Hu X."/>
            <person name="Zhang Y."/>
            <person name="Xiao G."/>
            <person name="Zheng P."/>
            <person name="Xia Y."/>
            <person name="Zhang X."/>
            <person name="St Leger R.J."/>
            <person name="Liu X."/>
            <person name="Wang C."/>
        </authorList>
    </citation>
    <scope>NUCLEOTIDE SEQUENCE [LARGE SCALE GENOMIC DNA]</scope>
    <source>
        <strain evidence="5">Co18 / CGMCC 3.14243</strain>
        <tissue evidence="4">Fruit-body</tissue>
    </source>
</reference>
<evidence type="ECO:0000313" key="4">
    <source>
        <dbReference type="EMBL" id="EQL00742.1"/>
    </source>
</evidence>
<keyword evidence="2" id="KW-0472">Membrane</keyword>
<protein>
    <submittedName>
        <fullName evidence="4">Protein related to glucan 1, 4-alpha-glucosidase</fullName>
    </submittedName>
</protein>
<name>T5AG79_OPHSC</name>
<evidence type="ECO:0000256" key="1">
    <source>
        <dbReference type="SAM" id="MobiDB-lite"/>
    </source>
</evidence>
<feature type="region of interest" description="Disordered" evidence="1">
    <location>
        <begin position="1"/>
        <end position="30"/>
    </location>
</feature>
<proteinExistence type="predicted"/>
<gene>
    <name evidence="4" type="ORF">OCS_03547</name>
</gene>
<feature type="compositionally biased region" description="Basic and acidic residues" evidence="1">
    <location>
        <begin position="240"/>
        <end position="252"/>
    </location>
</feature>
<keyword evidence="2" id="KW-1133">Transmembrane helix</keyword>
<dbReference type="HOGENOM" id="CLU_011816_0_0_1"/>
<accession>T5AG79</accession>
<feature type="compositionally biased region" description="Polar residues" evidence="1">
    <location>
        <begin position="99"/>
        <end position="110"/>
    </location>
</feature>
<organism evidence="4 5">
    <name type="scientific">Ophiocordyceps sinensis (strain Co18 / CGMCC 3.14243)</name>
    <name type="common">Yarsagumba caterpillar fungus</name>
    <name type="synonym">Hirsutella sinensis</name>
    <dbReference type="NCBI Taxonomy" id="911162"/>
    <lineage>
        <taxon>Eukaryota</taxon>
        <taxon>Fungi</taxon>
        <taxon>Dikarya</taxon>
        <taxon>Ascomycota</taxon>
        <taxon>Pezizomycotina</taxon>
        <taxon>Sordariomycetes</taxon>
        <taxon>Hypocreomycetidae</taxon>
        <taxon>Hypocreales</taxon>
        <taxon>Ophiocordycipitaceae</taxon>
        <taxon>Ophiocordyceps</taxon>
    </lineage>
</organism>
<dbReference type="eggNOG" id="ENOG502SJP0">
    <property type="taxonomic scope" value="Eukaryota"/>
</dbReference>
<evidence type="ECO:0000256" key="2">
    <source>
        <dbReference type="SAM" id="Phobius"/>
    </source>
</evidence>
<feature type="region of interest" description="Disordered" evidence="1">
    <location>
        <begin position="44"/>
        <end position="318"/>
    </location>
</feature>
<dbReference type="Proteomes" id="UP000019374">
    <property type="component" value="Unassembled WGS sequence"/>
</dbReference>
<dbReference type="AlphaFoldDB" id="T5AG79"/>
<evidence type="ECO:0000313" key="5">
    <source>
        <dbReference type="Proteomes" id="UP000019374"/>
    </source>
</evidence>
<feature type="domain" description="DUF7820" evidence="3">
    <location>
        <begin position="387"/>
        <end position="707"/>
    </location>
</feature>
<dbReference type="OrthoDB" id="5384459at2759"/>
<keyword evidence="2" id="KW-0812">Transmembrane</keyword>
<feature type="transmembrane region" description="Helical" evidence="2">
    <location>
        <begin position="340"/>
        <end position="367"/>
    </location>
</feature>
<dbReference type="PANTHER" id="PTHR42078:SF1">
    <property type="entry name" value="GLUCAN 1, 4-ALPHA-GLUCOSIDASE"/>
    <property type="match status" value="1"/>
</dbReference>
<sequence length="708" mass="77161">MDPSDGAASGFQPRSSMGVQARLSDSARSDDDYDLSAYAIADGFRPTQASPAPEMTQNDASIPLMPTTQPQPSAALAPPKTISDSHRPLSASKPRPSHDSLTLRNDGSSSARRRHPDAPVSSDLATPDALMQPESPYRGPLGPSHPYSMYPQRTFSTATSSTAPNSNRQSYAGPRGPTHPYALYTQTTAAGEETAQEEIPVGFTGMGSAYQRQLGPDGEEAGDLIGPLGHMEELPPYTRYPEDSNARRKSPEPVHGTPPSSAETIRDSQPIPGAGGLGIATRNPEFSSTEDDLPALSPSRPTSRSEASQHEINTAARDFSEKTTLTKWQRRARKKLWGIVPYWAIGLLAVGIVIVGVVLGTVIGTLLTKKESANPHAEGELDSKPIASSTDVQPLVDVPPNLTPLAVGSYSLPPLDTSQAPKSCILNPTQAQAWSCDIPFRFYSMNVKAVPDAPETSNYELTLSAFNVSNSKFIWGTQPPNVPDPQPLRLVVDAFEEGRGPAWWLKVTYEKTVIVAEDKFPGRKTKRGEHFPGHDDDGPELPPKFKRKNKGAKEGDRPWVCTWPDTTLEIFIYPSQNVSIPTVTSSRTASPTMGADIAEATPDDGSIPMPAYPKVVKFLERRWCDDPGAAARCRQVEIKDGGHEKEDLKDNDGNNIETVILENWKKTSKQIAQRQRERHTFSKRSPLNEMLAREVLELTDCGCLWWST</sequence>
<dbReference type="EMBL" id="KE652702">
    <property type="protein sequence ID" value="EQL00742.1"/>
    <property type="molecule type" value="Genomic_DNA"/>
</dbReference>
<feature type="compositionally biased region" description="Polar residues" evidence="1">
    <location>
        <begin position="299"/>
        <end position="312"/>
    </location>
</feature>
<feature type="compositionally biased region" description="Polar residues" evidence="1">
    <location>
        <begin position="47"/>
        <end position="72"/>
    </location>
</feature>
<dbReference type="PANTHER" id="PTHR42078">
    <property type="entry name" value="GLUCAN 1, 4-ALPHA-GLUCOSIDASE"/>
    <property type="match status" value="1"/>
</dbReference>
<feature type="region of interest" description="Disordered" evidence="1">
    <location>
        <begin position="523"/>
        <end position="558"/>
    </location>
</feature>
<dbReference type="InterPro" id="IPR056722">
    <property type="entry name" value="DUF7820"/>
</dbReference>
<evidence type="ECO:0000259" key="3">
    <source>
        <dbReference type="Pfam" id="PF25130"/>
    </source>
</evidence>